<organism evidence="2 3">
    <name type="scientific">Haematococcus lacustris</name>
    <name type="common">Green alga</name>
    <name type="synonym">Haematococcus pluvialis</name>
    <dbReference type="NCBI Taxonomy" id="44745"/>
    <lineage>
        <taxon>Eukaryota</taxon>
        <taxon>Viridiplantae</taxon>
        <taxon>Chlorophyta</taxon>
        <taxon>core chlorophytes</taxon>
        <taxon>Chlorophyceae</taxon>
        <taxon>CS clade</taxon>
        <taxon>Chlamydomonadales</taxon>
        <taxon>Haematococcaceae</taxon>
        <taxon>Haematococcus</taxon>
    </lineage>
</organism>
<dbReference type="Proteomes" id="UP000485058">
    <property type="component" value="Unassembled WGS sequence"/>
</dbReference>
<feature type="region of interest" description="Disordered" evidence="1">
    <location>
        <begin position="88"/>
        <end position="109"/>
    </location>
</feature>
<comment type="caution">
    <text evidence="2">The sequence shown here is derived from an EMBL/GenBank/DDBJ whole genome shotgun (WGS) entry which is preliminary data.</text>
</comment>
<gene>
    <name evidence="2" type="ORF">HaLaN_21065</name>
</gene>
<feature type="compositionally biased region" description="Acidic residues" evidence="1">
    <location>
        <begin position="1"/>
        <end position="11"/>
    </location>
</feature>
<proteinExistence type="predicted"/>
<dbReference type="EMBL" id="BLLF01002276">
    <property type="protein sequence ID" value="GFH23451.1"/>
    <property type="molecule type" value="Genomic_DNA"/>
</dbReference>
<keyword evidence="3" id="KW-1185">Reference proteome</keyword>
<dbReference type="AlphaFoldDB" id="A0A699ZMR2"/>
<protein>
    <submittedName>
        <fullName evidence="2">Uncharacterized protein</fullName>
    </submittedName>
</protein>
<evidence type="ECO:0000256" key="1">
    <source>
        <dbReference type="SAM" id="MobiDB-lite"/>
    </source>
</evidence>
<sequence length="171" mass="19395">MDDDVANDDAAVESTDSIQEEFGYEYSEDTLNLLRSIPKPLWKEEQDAETSLDPVGELSEYLAHDLPLPPPVYDTMQHVGAEALAELQEAMDRKPDPQEQQDAEYRTQLARGTDPREMTWLKLRAYHRAMNQPVNAMVTKKRGVMARCAGAQKAREVMAQRRATQESLENS</sequence>
<evidence type="ECO:0000313" key="2">
    <source>
        <dbReference type="EMBL" id="GFH23451.1"/>
    </source>
</evidence>
<feature type="region of interest" description="Disordered" evidence="1">
    <location>
        <begin position="1"/>
        <end position="24"/>
    </location>
</feature>
<accession>A0A699ZMR2</accession>
<evidence type="ECO:0000313" key="3">
    <source>
        <dbReference type="Proteomes" id="UP000485058"/>
    </source>
</evidence>
<name>A0A699ZMR2_HAELA</name>
<reference evidence="2 3" key="1">
    <citation type="submission" date="2020-02" db="EMBL/GenBank/DDBJ databases">
        <title>Draft genome sequence of Haematococcus lacustris strain NIES-144.</title>
        <authorList>
            <person name="Morimoto D."/>
            <person name="Nakagawa S."/>
            <person name="Yoshida T."/>
            <person name="Sawayama S."/>
        </authorList>
    </citation>
    <scope>NUCLEOTIDE SEQUENCE [LARGE SCALE GENOMIC DNA]</scope>
    <source>
        <strain evidence="2 3">NIES-144</strain>
    </source>
</reference>